<reference evidence="3" key="1">
    <citation type="submission" date="2022-11" db="UniProtKB">
        <authorList>
            <consortium name="WormBaseParasite"/>
        </authorList>
    </citation>
    <scope>IDENTIFICATION</scope>
</reference>
<feature type="signal peptide" evidence="1">
    <location>
        <begin position="1"/>
        <end position="24"/>
    </location>
</feature>
<keyword evidence="1" id="KW-0732">Signal</keyword>
<dbReference type="AlphaFoldDB" id="A0A914VU05"/>
<protein>
    <submittedName>
        <fullName evidence="3">Uncharacterized protein</fullName>
    </submittedName>
</protein>
<feature type="chain" id="PRO_5038128013" evidence="1">
    <location>
        <begin position="25"/>
        <end position="412"/>
    </location>
</feature>
<name>A0A914VU05_9BILA</name>
<accession>A0A914VU05</accession>
<evidence type="ECO:0000256" key="1">
    <source>
        <dbReference type="SAM" id="SignalP"/>
    </source>
</evidence>
<dbReference type="PROSITE" id="PS51257">
    <property type="entry name" value="PROKAR_LIPOPROTEIN"/>
    <property type="match status" value="1"/>
</dbReference>
<dbReference type="WBParaSite" id="PSAMB.scaffold238size62664.g3642.t1">
    <property type="protein sequence ID" value="PSAMB.scaffold238size62664.g3642.t1"/>
    <property type="gene ID" value="PSAMB.scaffold238size62664.g3642"/>
</dbReference>
<sequence length="412" mass="46917">MSFKYSLVIVVGLISSCKICYSTADCLSNSAKSSVSDLLRAFSSSQQSDNVLSDNEECMDSESQIGQIEAKFDQLGARINVLHANEQLKRSISEARRIFDAVYIVYSNLKDYWKVNEQATRQNAKRECKHNHPKNALMRLQRETTGEVSLFLEIVSGSRYSERVFNETTSVLITESAVAAILAIECDRLINPNASLAVQTLWKSNVKEILETINQKIEQAKSHLLDGYQNAVQEDVVLALAEINEKRMERRASGKYIHELLNEKYPFRAWATMIYRHVPIRAYAAHAHEGTNDNWFLKDNGQHTVVVHGADRSTNCSRFADRVRGKKLRDIIGNQDVYRDISTGEVAHLGAIIELLRSTLREEHGLPHVHFISVVGYRSDLSINREYDYHFFEHLLDPNTENPTRIVLIGWC</sequence>
<evidence type="ECO:0000313" key="2">
    <source>
        <dbReference type="Proteomes" id="UP000887566"/>
    </source>
</evidence>
<organism evidence="2 3">
    <name type="scientific">Plectus sambesii</name>
    <dbReference type="NCBI Taxonomy" id="2011161"/>
    <lineage>
        <taxon>Eukaryota</taxon>
        <taxon>Metazoa</taxon>
        <taxon>Ecdysozoa</taxon>
        <taxon>Nematoda</taxon>
        <taxon>Chromadorea</taxon>
        <taxon>Plectida</taxon>
        <taxon>Plectina</taxon>
        <taxon>Plectoidea</taxon>
        <taxon>Plectidae</taxon>
        <taxon>Plectus</taxon>
    </lineage>
</organism>
<evidence type="ECO:0000313" key="3">
    <source>
        <dbReference type="WBParaSite" id="PSAMB.scaffold238size62664.g3642.t1"/>
    </source>
</evidence>
<proteinExistence type="predicted"/>
<dbReference type="Proteomes" id="UP000887566">
    <property type="component" value="Unplaced"/>
</dbReference>
<keyword evidence="2" id="KW-1185">Reference proteome</keyword>